<dbReference type="InterPro" id="IPR018509">
    <property type="entry name" value="DHquinase_II_CS"/>
</dbReference>
<feature type="binding site" evidence="8 10">
    <location>
        <position position="74"/>
    </location>
    <ligand>
        <name>substrate</name>
    </ligand>
</feature>
<dbReference type="GO" id="GO:0003855">
    <property type="term" value="F:3-dehydroquinate dehydratase activity"/>
    <property type="evidence" value="ECO:0007669"/>
    <property type="project" value="UniProtKB-UniRule"/>
</dbReference>
<dbReference type="EC" id="4.2.1.10" evidence="5 8"/>
<comment type="function">
    <text evidence="8">Catalyzes a trans-dehydration via an enolate intermediate.</text>
</comment>
<evidence type="ECO:0000256" key="6">
    <source>
        <dbReference type="ARBA" id="ARBA00023141"/>
    </source>
</evidence>
<evidence type="ECO:0000256" key="7">
    <source>
        <dbReference type="ARBA" id="ARBA00023239"/>
    </source>
</evidence>
<reference evidence="12" key="1">
    <citation type="journal article" date="2013" name="Sci. Rep.">
        <title>Metagenomics uncovers a new group of low GC and ultra-small marine Actinobacteria.</title>
        <authorList>
            <person name="Ghai R."/>
            <person name="Mizuno C.M."/>
            <person name="Picazo A."/>
            <person name="Camacho A."/>
            <person name="Rodriguez-Valera F."/>
        </authorList>
    </citation>
    <scope>NUCLEOTIDE SEQUENCE</scope>
</reference>
<comment type="similarity">
    <text evidence="3 8">Belongs to the type-II 3-dehydroquinase family.</text>
</comment>
<comment type="subunit">
    <text evidence="4 8">Homododecamer.</text>
</comment>
<proteinExistence type="inferred from homology"/>
<evidence type="ECO:0000256" key="8">
    <source>
        <dbReference type="HAMAP-Rule" id="MF_00169"/>
    </source>
</evidence>
<feature type="site" description="Transition state stabilizer" evidence="8 11">
    <location>
        <position position="18"/>
    </location>
</feature>
<dbReference type="GO" id="GO:0009073">
    <property type="term" value="P:aromatic amino acid family biosynthetic process"/>
    <property type="evidence" value="ECO:0007669"/>
    <property type="project" value="UniProtKB-KW"/>
</dbReference>
<dbReference type="GO" id="GO:0008652">
    <property type="term" value="P:amino acid biosynthetic process"/>
    <property type="evidence" value="ECO:0007669"/>
    <property type="project" value="UniProtKB-KW"/>
</dbReference>
<evidence type="ECO:0000256" key="5">
    <source>
        <dbReference type="ARBA" id="ARBA00012060"/>
    </source>
</evidence>
<protein>
    <recommendedName>
        <fullName evidence="5 8">3-dehydroquinate dehydratase</fullName>
        <shortName evidence="8">3-dehydroquinase</shortName>
        <ecNumber evidence="5 8">4.2.1.10</ecNumber>
    </recommendedName>
    <alternativeName>
        <fullName evidence="8">Type II DHQase</fullName>
    </alternativeName>
</protein>
<comment type="catalytic activity">
    <reaction evidence="1 8">
        <text>3-dehydroquinate = 3-dehydroshikimate + H2O</text>
        <dbReference type="Rhea" id="RHEA:21096"/>
        <dbReference type="ChEBI" id="CHEBI:15377"/>
        <dbReference type="ChEBI" id="CHEBI:16630"/>
        <dbReference type="ChEBI" id="CHEBI:32364"/>
        <dbReference type="EC" id="4.2.1.10"/>
    </reaction>
</comment>
<feature type="binding site" evidence="8 10">
    <location>
        <position position="80"/>
    </location>
    <ligand>
        <name>substrate</name>
    </ligand>
</feature>
<dbReference type="PROSITE" id="PS01029">
    <property type="entry name" value="DEHYDROQUINASE_II"/>
    <property type="match status" value="1"/>
</dbReference>
<dbReference type="InterPro" id="IPR036441">
    <property type="entry name" value="DHquinase_II_sf"/>
</dbReference>
<feature type="active site" description="Proton donor" evidence="8 9">
    <location>
        <position position="100"/>
    </location>
</feature>
<feature type="binding site" evidence="8 10">
    <location>
        <position position="87"/>
    </location>
    <ligand>
        <name>substrate</name>
    </ligand>
</feature>
<evidence type="ECO:0000256" key="10">
    <source>
        <dbReference type="PIRSR" id="PIRSR001399-2"/>
    </source>
</evidence>
<organism evidence="12">
    <name type="scientific">Candidatus Actinomarina minuta</name>
    <dbReference type="NCBI Taxonomy" id="1389454"/>
    <lineage>
        <taxon>Bacteria</taxon>
        <taxon>Bacillati</taxon>
        <taxon>Actinomycetota</taxon>
        <taxon>Actinomycetes</taxon>
        <taxon>Candidatus Actinomarinidae</taxon>
        <taxon>Candidatus Actinomarinales</taxon>
        <taxon>Candidatus Actinomarineae</taxon>
        <taxon>Candidatus Actinomarinaceae</taxon>
        <taxon>Candidatus Actinomarina</taxon>
    </lineage>
</organism>
<dbReference type="UniPathway" id="UPA00053">
    <property type="reaction ID" value="UER00086"/>
</dbReference>
<dbReference type="InterPro" id="IPR001874">
    <property type="entry name" value="DHquinase_II"/>
</dbReference>
<accession>S5DWW5</accession>
<dbReference type="CDD" id="cd00466">
    <property type="entry name" value="DHQase_II"/>
    <property type="match status" value="1"/>
</dbReference>
<evidence type="ECO:0000313" key="12">
    <source>
        <dbReference type="EMBL" id="AGQ19437.1"/>
    </source>
</evidence>
<dbReference type="PANTHER" id="PTHR21272:SF3">
    <property type="entry name" value="CATABOLIC 3-DEHYDROQUINASE"/>
    <property type="match status" value="1"/>
</dbReference>
<feature type="binding site" evidence="8 10">
    <location>
        <begin position="101"/>
        <end position="102"/>
    </location>
    <ligand>
        <name>substrate</name>
    </ligand>
</feature>
<keyword evidence="8" id="KW-0028">Amino-acid biosynthesis</keyword>
<dbReference type="GO" id="GO:0009423">
    <property type="term" value="P:chorismate biosynthetic process"/>
    <property type="evidence" value="ECO:0007669"/>
    <property type="project" value="UniProtKB-UniRule"/>
</dbReference>
<dbReference type="SUPFAM" id="SSF52304">
    <property type="entry name" value="Type II 3-dehydroquinate dehydratase"/>
    <property type="match status" value="1"/>
</dbReference>
<dbReference type="Pfam" id="PF01220">
    <property type="entry name" value="DHquinase_II"/>
    <property type="match status" value="1"/>
</dbReference>
<dbReference type="Gene3D" id="3.40.50.9100">
    <property type="entry name" value="Dehydroquinase, class II"/>
    <property type="match status" value="1"/>
</dbReference>
<evidence type="ECO:0000256" key="9">
    <source>
        <dbReference type="PIRSR" id="PIRSR001399-1"/>
    </source>
</evidence>
<sequence length="143" mass="16393">MNKILVVNGPNINMLGIRELDKYGQTSYQELKDIIQNHAIDKFHIEIYQSNVEGEIVSKVHNIIEEDFEGLIINPGAYTHTSIAIRDALAILKIPVVEVHISDIKNREDFRQVNLIRDLCDFTLSGKGIDGYIEAIDYLYEKY</sequence>
<evidence type="ECO:0000256" key="2">
    <source>
        <dbReference type="ARBA" id="ARBA00004902"/>
    </source>
</evidence>
<dbReference type="NCBIfam" id="NF003807">
    <property type="entry name" value="PRK05395.1-4"/>
    <property type="match status" value="1"/>
</dbReference>
<gene>
    <name evidence="8" type="primary">aroQ</name>
</gene>
<dbReference type="NCBIfam" id="NF003805">
    <property type="entry name" value="PRK05395.1-2"/>
    <property type="match status" value="1"/>
</dbReference>
<dbReference type="EMBL" id="KC811132">
    <property type="protein sequence ID" value="AGQ19437.1"/>
    <property type="molecule type" value="Genomic_DNA"/>
</dbReference>
<comment type="pathway">
    <text evidence="2 8">Metabolic intermediate biosynthesis; chorismate biosynthesis; chorismate from D-erythrose 4-phosphate and phosphoenolpyruvate: step 3/7.</text>
</comment>
<evidence type="ECO:0000256" key="11">
    <source>
        <dbReference type="PIRSR" id="PIRSR001399-3"/>
    </source>
</evidence>
<dbReference type="PIRSF" id="PIRSF001399">
    <property type="entry name" value="DHquinase_II"/>
    <property type="match status" value="1"/>
</dbReference>
<evidence type="ECO:0000256" key="3">
    <source>
        <dbReference type="ARBA" id="ARBA00011037"/>
    </source>
</evidence>
<name>S5DWW5_9ACTN</name>
<dbReference type="GO" id="GO:0019631">
    <property type="term" value="P:quinate catabolic process"/>
    <property type="evidence" value="ECO:0007669"/>
    <property type="project" value="TreeGrafter"/>
</dbReference>
<dbReference type="AlphaFoldDB" id="S5DWW5"/>
<feature type="binding site" evidence="8 10">
    <location>
        <position position="111"/>
    </location>
    <ligand>
        <name>substrate</name>
    </ligand>
</feature>
<evidence type="ECO:0000256" key="1">
    <source>
        <dbReference type="ARBA" id="ARBA00001864"/>
    </source>
</evidence>
<dbReference type="HAMAP" id="MF_00169">
    <property type="entry name" value="AroQ"/>
    <property type="match status" value="1"/>
</dbReference>
<keyword evidence="6 8" id="KW-0057">Aromatic amino acid biosynthesis</keyword>
<keyword evidence="7 8" id="KW-0456">Lyase</keyword>
<feature type="active site" description="Proton acceptor" evidence="8 9">
    <location>
        <position position="23"/>
    </location>
</feature>
<evidence type="ECO:0000256" key="4">
    <source>
        <dbReference type="ARBA" id="ARBA00011193"/>
    </source>
</evidence>
<dbReference type="PANTHER" id="PTHR21272">
    <property type="entry name" value="CATABOLIC 3-DEHYDROQUINASE"/>
    <property type="match status" value="1"/>
</dbReference>